<dbReference type="EMBL" id="FNKP01000003">
    <property type="protein sequence ID" value="SDR50490.1"/>
    <property type="molecule type" value="Genomic_DNA"/>
</dbReference>
<keyword evidence="3" id="KW-1185">Reference proteome</keyword>
<name>A0A1H1JKP9_9BURK</name>
<accession>A0A1H1JKP9</accession>
<proteinExistence type="predicted"/>
<dbReference type="AlphaFoldDB" id="A0A1H1JKP9"/>
<protein>
    <submittedName>
        <fullName evidence="2">Uncharacterized protein</fullName>
    </submittedName>
</protein>
<reference evidence="3" key="1">
    <citation type="submission" date="2016-10" db="EMBL/GenBank/DDBJ databases">
        <authorList>
            <person name="Varghese N."/>
        </authorList>
    </citation>
    <scope>NUCLEOTIDE SEQUENCE [LARGE SCALE GENOMIC DNA]</scope>
    <source>
        <strain evidence="3">GAS106B</strain>
    </source>
</reference>
<sequence length="47" mass="4925">MNDIKQGKAALDSPNTTHSHISPSKEEVDAATIASVDCRHAGHSHCG</sequence>
<feature type="region of interest" description="Disordered" evidence="1">
    <location>
        <begin position="1"/>
        <end position="28"/>
    </location>
</feature>
<feature type="compositionally biased region" description="Polar residues" evidence="1">
    <location>
        <begin position="13"/>
        <end position="22"/>
    </location>
</feature>
<evidence type="ECO:0000256" key="1">
    <source>
        <dbReference type="SAM" id="MobiDB-lite"/>
    </source>
</evidence>
<gene>
    <name evidence="2" type="ORF">SAMN05443245_6679</name>
</gene>
<evidence type="ECO:0000313" key="2">
    <source>
        <dbReference type="EMBL" id="SDR50490.1"/>
    </source>
</evidence>
<dbReference type="Proteomes" id="UP000183487">
    <property type="component" value="Unassembled WGS sequence"/>
</dbReference>
<evidence type="ECO:0000313" key="3">
    <source>
        <dbReference type="Proteomes" id="UP000183487"/>
    </source>
</evidence>
<organism evidence="2 3">
    <name type="scientific">Paraburkholderia fungorum</name>
    <dbReference type="NCBI Taxonomy" id="134537"/>
    <lineage>
        <taxon>Bacteria</taxon>
        <taxon>Pseudomonadati</taxon>
        <taxon>Pseudomonadota</taxon>
        <taxon>Betaproteobacteria</taxon>
        <taxon>Burkholderiales</taxon>
        <taxon>Burkholderiaceae</taxon>
        <taxon>Paraburkholderia</taxon>
    </lineage>
</organism>